<feature type="domain" description="Bacterial Ig-like" evidence="1">
    <location>
        <begin position="1413"/>
        <end position="1502"/>
    </location>
</feature>
<proteinExistence type="predicted"/>
<dbReference type="EMBL" id="JAELYA010000002">
    <property type="protein sequence ID" value="MBO3274740.1"/>
    <property type="molecule type" value="Genomic_DNA"/>
</dbReference>
<feature type="domain" description="Bacterial Ig-like" evidence="1">
    <location>
        <begin position="180"/>
        <end position="246"/>
    </location>
</feature>
<name>A0ABS3TPX3_9PSED</name>
<feature type="domain" description="Bacterial Ig-like" evidence="1">
    <location>
        <begin position="586"/>
        <end position="668"/>
    </location>
</feature>
<dbReference type="Proteomes" id="UP000669060">
    <property type="component" value="Unassembled WGS sequence"/>
</dbReference>
<feature type="domain" description="Bacterial Ig-like" evidence="1">
    <location>
        <begin position="482"/>
        <end position="563"/>
    </location>
</feature>
<dbReference type="InterPro" id="IPR044016">
    <property type="entry name" value="Big_13"/>
</dbReference>
<dbReference type="InterPro" id="IPR013783">
    <property type="entry name" value="Ig-like_fold"/>
</dbReference>
<gene>
    <name evidence="2" type="ORF">JFY56_05860</name>
</gene>
<feature type="domain" description="Bacterial Ig-like" evidence="1">
    <location>
        <begin position="264"/>
        <end position="347"/>
    </location>
</feature>
<feature type="domain" description="Bacterial Ig-like" evidence="1">
    <location>
        <begin position="799"/>
        <end position="870"/>
    </location>
</feature>
<feature type="domain" description="Bacterial Ig-like" evidence="1">
    <location>
        <begin position="1206"/>
        <end position="1291"/>
    </location>
</feature>
<evidence type="ECO:0000313" key="3">
    <source>
        <dbReference type="Proteomes" id="UP000669060"/>
    </source>
</evidence>
<feature type="domain" description="Bacterial Ig-like" evidence="1">
    <location>
        <begin position="895"/>
        <end position="984"/>
    </location>
</feature>
<evidence type="ECO:0000313" key="2">
    <source>
        <dbReference type="EMBL" id="MBO3274740.1"/>
    </source>
</evidence>
<feature type="domain" description="Bacterial Ig-like" evidence="1">
    <location>
        <begin position="1308"/>
        <end position="1384"/>
    </location>
</feature>
<organism evidence="2 3">
    <name type="scientific">Pseudomonas schmalbachii</name>
    <dbReference type="NCBI Taxonomy" id="2816993"/>
    <lineage>
        <taxon>Bacteria</taxon>
        <taxon>Pseudomonadati</taxon>
        <taxon>Pseudomonadota</taxon>
        <taxon>Gammaproteobacteria</taxon>
        <taxon>Pseudomonadales</taxon>
        <taxon>Pseudomonadaceae</taxon>
        <taxon>Pseudomonas</taxon>
    </lineage>
</organism>
<feature type="domain" description="Bacterial Ig-like" evidence="1">
    <location>
        <begin position="688"/>
        <end position="771"/>
    </location>
</feature>
<feature type="domain" description="Bacterial Ig-like" evidence="1">
    <location>
        <begin position="1521"/>
        <end position="1604"/>
    </location>
</feature>
<comment type="caution">
    <text evidence="2">The sequence shown here is derived from an EMBL/GenBank/DDBJ whole genome shotgun (WGS) entry which is preliminary data.</text>
</comment>
<dbReference type="Gene3D" id="2.60.40.10">
    <property type="entry name" value="Immunoglobulins"/>
    <property type="match status" value="5"/>
</dbReference>
<dbReference type="Pfam" id="PF19077">
    <property type="entry name" value="Big_13"/>
    <property type="match status" value="14"/>
</dbReference>
<accession>A0ABS3TPX3</accession>
<feature type="domain" description="Bacterial Ig-like" evidence="1">
    <location>
        <begin position="368"/>
        <end position="463"/>
    </location>
</feature>
<keyword evidence="3" id="KW-1185">Reference proteome</keyword>
<sequence length="1917" mass="198406">MAGKKLTQESLGLENAAATSAAEMQVRNVPSISSIGDDVGAYKEIILHDGLYYTDDSAPTFRGEGLVKGQVVQLYANGVLVGSATVRANGAWSLTSKSEFDQGIVEFKVSLDGKTFSDPIRILIDSEPPLFLDESSLKVAGVGAGQATNIDKPTFSGKLKAQLDQHGNPLPMDTGPTGSYEVVVSANGEEIGRARIQEDGSWSFTPDQPLDDGDYDFEFTVRDVAGNDPYRKYELDHPSLSFTIDTVPPEPVVEALDLVDDVGAVTGTIAKGSVTDDVRPTFKGTLAEGSYEAGMQINIYDGATLLGSTVVDGDGKWSFEPAADLEPGEHSFQFSAVDAAGNESARSDPWNFVLALHVPDAPVIESVRDDFGSVTGELQNGGVTNDTSLIVKGTAEAGCLVILYANGVEVGSATADANGDWTITTSDLGLVGGDGLKELLAKAQGDAGQISLPSEPLEVILDTLAPVKPGIVVATDDVGVVTGPVANGGVTNDNQPTLSGTGVAGDRVTLYDNGGEIGSVVVDGQGKWTFTPAQPLADGPHSITATHTDPAGNTSVASDALQIAIWSVPPTVTIEHALDQVGPIQGEIANHGATDDNRPVLKGTATPGALVFIKEGAVTFGSVMTDAQGKWSFQLPLAQSEGEHTYTARVESATGEFAQATFTLEIDTLAPERPSIHAVRDDEGAIQGNLVSGQTTDDRTPIVEGRDAEPNGLVKVYDKGVLVGSVQADGNGHWSLELPDLADGGHLLTATVTDAVGRESQPSLPFGFVIDSVPTSLVIDQMELLDDFGPVHKAIANGEKTDDATPLLRGHVEGANAAYVEVYDHGTLIGTAQVDGNGNWEFQSAALDTGEHSFSARPVDSIGRFGEMTAAIAFEVVGDDTPPLPAPAITEVFDDHGSVTGQLSNGDATDDTSLTVKGTAEAGRIVVLYVNGEVAASTLADAEGKWEVELPLANDGEKLITARVQDDAGRHGEPSQPVTLVLDTTAPEQPGIVAADDDIGAVTGPIGQGGVTDDDQPTLSGQVEPGERVTILDNGEVIGNVVADGQGNWAFTPAPLDEGEHSISVIVTDAVGNASEPSEPLEFIVNAQPAMVTIDHALDKVGPVQGEVPDHGATDDKRPTLVGTANPNATVTIKEGLFTYGTVVADGDGNWKFQLPLGQIDGTHVYSAEVTTPAGGSASAQFTLDIDSVAPDRPAIDAVIDNVGDVQGNLAQNALTDDTQPTLEGTGDEGDLIRVYDNGNLLGSVEVDGDGKWSFTPDQPLADGVHLFTVRAEDRAGNLSKPSSGFTINIDGTPPGDIVDLDLVDDVGAKTGTIDIGSLTDDSSPLFSGRVDGGDAVSVRIYDGDTLLGSATVDASGYWSFQSPELSPGAHAFKAQAVDKAGNLGGMSDAWTFELVDGDIPVEVPVIVQVLDDQGSITGELQDGDVTDDTSLTVKGTATAGNLVLLHVNGELVASVLADDQGNWQVELPLSGDGEKSITVQAQDAAGRPSELGDPMLVVLDTTAPEVTVLELSDDVGTVLGAIAQGGLTDDTRPTLKGEASGAERVNIFDGNTLLGSAEVQADGSWSFTPDADLAEGGHSFSVVAVDAAGNESDPSDGWNFTVDLSFDGIVTDLALWDSAGPVNGDVPNGGKTDDTTPTLYGKVDSAGATTVNVYGYNAHLGHEVLLGSATVNQQTLEWAFTPGLPMVSGEHSFRAAAVDAAGNVGPLSETWSFTISLPKSDAPAIINIYDDLGESQGYLEKEDLTDDTTLTVRGSCAPGAVVTLYANGVAVGSQITNEDGYWTITTSDLGLVADGDGLVSLVASAPGKPDTGEWLVYLDTDVIGAGLLDTPAPFDLGLHADVVDEPAFQPVAASEAFVPPSLAQVLGTAPAVHGEPVELAPLVEPALQPLPVEAVAFDAAFAKPDLLALQQQQLLV</sequence>
<feature type="domain" description="Bacterial Ig-like" evidence="1">
    <location>
        <begin position="1002"/>
        <end position="1085"/>
    </location>
</feature>
<dbReference type="Gene3D" id="3.30.420.430">
    <property type="match status" value="9"/>
</dbReference>
<dbReference type="NCBIfam" id="NF033510">
    <property type="entry name" value="Ca_tandemer"/>
    <property type="match status" value="13"/>
</dbReference>
<reference evidence="2 3" key="1">
    <citation type="submission" date="2020-12" db="EMBL/GenBank/DDBJ databases">
        <title>Pseudomonas schmalbachii sp. nov. isolated from millipede gut.</title>
        <authorList>
            <person name="Shelomi M."/>
        </authorList>
    </citation>
    <scope>NUCLEOTIDE SEQUENCE [LARGE SCALE GENOMIC DNA]</scope>
    <source>
        <strain evidence="2 3">Milli4</strain>
    </source>
</reference>
<protein>
    <recommendedName>
        <fullName evidence="1">Bacterial Ig-like domain-containing protein</fullName>
    </recommendedName>
</protein>
<feature type="domain" description="Bacterial Ig-like" evidence="1">
    <location>
        <begin position="1111"/>
        <end position="1187"/>
    </location>
</feature>
<dbReference type="RefSeq" id="WP_208312595.1">
    <property type="nucleotide sequence ID" value="NZ_JAELYA010000002.1"/>
</dbReference>
<evidence type="ECO:0000259" key="1">
    <source>
        <dbReference type="Pfam" id="PF19077"/>
    </source>
</evidence>